<proteinExistence type="predicted"/>
<protein>
    <submittedName>
        <fullName evidence="2">YjdF family protein</fullName>
    </submittedName>
</protein>
<reference evidence="3" key="2">
    <citation type="submission" date="2024-06" db="EMBL/GenBank/DDBJ databases">
        <title>Caproicibacterium argilliputei sp. nov, a novel caproic acid producing anaerobic bacterium isolated from pit mud.</title>
        <authorList>
            <person name="Zeng C."/>
        </authorList>
    </citation>
    <scope>NUCLEOTIDE SEQUENCE [LARGE SCALE GENOMIC DNA]</scope>
    <source>
        <strain evidence="3">ZCY20-5</strain>
    </source>
</reference>
<dbReference type="PIRSF" id="PIRSF021328">
    <property type="entry name" value="UCP021328"/>
    <property type="match status" value="1"/>
</dbReference>
<dbReference type="KEGG" id="carl:PXC00_09915"/>
<gene>
    <name evidence="2" type="ORF">PXC00_09915</name>
</gene>
<dbReference type="Proteomes" id="UP001300604">
    <property type="component" value="Chromosome"/>
</dbReference>
<accession>A0AA97D774</accession>
<dbReference type="AlphaFoldDB" id="A0AA97D774"/>
<evidence type="ECO:0000313" key="3">
    <source>
        <dbReference type="Proteomes" id="UP001300604"/>
    </source>
</evidence>
<dbReference type="RefSeq" id="WP_275846298.1">
    <property type="nucleotide sequence ID" value="NZ_CP135996.1"/>
</dbReference>
<sequence length="138" mass="16058">MNRTVSKLTVYFEEPFWVAVWERSGAGVYEAGRFVFGAQPKDNEVYAWVLNQSGSLRFGQSSAEGVVEKRSSPKREQRAARRLLQQNGVGTKAQQALKLQQEQGRQARRIRTRTQKEADRERLFALREQKRREKHRGH</sequence>
<dbReference type="InterPro" id="IPR016787">
    <property type="entry name" value="UCP021328"/>
</dbReference>
<organism evidence="2 3">
    <name type="scientific">Caproicibacterium argilliputei</name>
    <dbReference type="NCBI Taxonomy" id="3030016"/>
    <lineage>
        <taxon>Bacteria</taxon>
        <taxon>Bacillati</taxon>
        <taxon>Bacillota</taxon>
        <taxon>Clostridia</taxon>
        <taxon>Eubacteriales</taxon>
        <taxon>Oscillospiraceae</taxon>
        <taxon>Caproicibacterium</taxon>
    </lineage>
</organism>
<keyword evidence="3" id="KW-1185">Reference proteome</keyword>
<dbReference type="EMBL" id="CP135996">
    <property type="protein sequence ID" value="WOC31526.1"/>
    <property type="molecule type" value="Genomic_DNA"/>
</dbReference>
<dbReference type="Pfam" id="PF11208">
    <property type="entry name" value="DUF2992"/>
    <property type="match status" value="1"/>
</dbReference>
<feature type="compositionally biased region" description="Basic and acidic residues" evidence="1">
    <location>
        <begin position="114"/>
        <end position="131"/>
    </location>
</feature>
<feature type="region of interest" description="Disordered" evidence="1">
    <location>
        <begin position="84"/>
        <end position="138"/>
    </location>
</feature>
<reference evidence="3" key="3">
    <citation type="submission" date="2024-06" db="EMBL/GenBank/DDBJ databases">
        <authorList>
            <person name="Zeng C."/>
        </authorList>
    </citation>
    <scope>NUCLEOTIDE SEQUENCE [LARGE SCALE GENOMIC DNA]</scope>
    <source>
        <strain evidence="3">ZCY20-5</strain>
    </source>
</reference>
<feature type="compositionally biased region" description="Low complexity" evidence="1">
    <location>
        <begin position="84"/>
        <end position="101"/>
    </location>
</feature>
<name>A0AA97D774_9FIRM</name>
<evidence type="ECO:0000313" key="2">
    <source>
        <dbReference type="EMBL" id="WOC31526.1"/>
    </source>
</evidence>
<evidence type="ECO:0000256" key="1">
    <source>
        <dbReference type="SAM" id="MobiDB-lite"/>
    </source>
</evidence>
<reference evidence="2 3" key="1">
    <citation type="submission" date="2024-06" db="EMBL/GenBank/DDBJ databases">
        <title>Caproicibacterium argilliputei sp. nov, a novel caproic acid producing anaerobic bacterium isolated from pit mud.</title>
        <authorList>
            <person name="Xia S."/>
        </authorList>
    </citation>
    <scope>NUCLEOTIDE SEQUENCE [LARGE SCALE GENOMIC DNA]</scope>
    <source>
        <strain evidence="2 3">ZCY20-5</strain>
    </source>
</reference>